<dbReference type="GO" id="GO:0009055">
    <property type="term" value="F:electron transfer activity"/>
    <property type="evidence" value="ECO:0000318"/>
    <property type="project" value="GO_Central"/>
</dbReference>
<dbReference type="AlphaFoldDB" id="A0A9L0TBA0"/>
<feature type="region of interest" description="Disordered" evidence="19">
    <location>
        <begin position="1"/>
        <end position="57"/>
    </location>
</feature>
<keyword evidence="4" id="KW-0153">Cholesterol metabolism</keyword>
<protein>
    <recommendedName>
        <fullName evidence="18">Adrenal ferredoxin</fullName>
    </recommendedName>
    <alternativeName>
        <fullName evidence="17">Ferredoxin-1</fullName>
    </alternativeName>
</protein>
<dbReference type="GO" id="GO:0005739">
    <property type="term" value="C:mitochondrion"/>
    <property type="evidence" value="ECO:0000318"/>
    <property type="project" value="GO_Central"/>
</dbReference>
<keyword evidence="7" id="KW-0249">Electron transport</keyword>
<dbReference type="GO" id="GO:0008203">
    <property type="term" value="P:cholesterol metabolic process"/>
    <property type="evidence" value="ECO:0007669"/>
    <property type="project" value="UniProtKB-KW"/>
</dbReference>
<keyword evidence="3" id="KW-0813">Transport</keyword>
<dbReference type="PRINTS" id="PR00355">
    <property type="entry name" value="ADRENODOXIN"/>
</dbReference>
<name>A0A9L0TBA0_HORSE</name>
<evidence type="ECO:0000256" key="4">
    <source>
        <dbReference type="ARBA" id="ARBA00022548"/>
    </source>
</evidence>
<evidence type="ECO:0000256" key="14">
    <source>
        <dbReference type="ARBA" id="ARBA00023250"/>
    </source>
</evidence>
<sequence length="327" mass="35945">GRGRTPGANGFIGHPAGARNPRHRAGARRHPSRRAPRRSPQASGACAAVRSYSRSLSRPLPRGLRRIRLYSNAGYGRPQERPAPVRRLRDPRRRGPSVAAPRRTPRGRWRPPWEPGVWRARRTGPGRRWRGGAAGAEHVGAERVSVGLRARAPGGALARGGRAPSARRLVPLALRWLLRARRPLRMASLSLRAPGCSWRPCMVPRSEDKVTVHFINRDGKTLTAKGKVGDSLLDVVIENNLDIDGFGACEGTLACSTCHLIFEDHVFEKLEAITDEENDMLDLAFGLTDRSRLGCQVCLTKSMDNMTVRVPEAVADARQSVDMGKNS</sequence>
<dbReference type="InterPro" id="IPR036010">
    <property type="entry name" value="2Fe-2S_ferredoxin-like_sf"/>
</dbReference>
<organism evidence="21 22">
    <name type="scientific">Equus caballus</name>
    <name type="common">Horse</name>
    <dbReference type="NCBI Taxonomy" id="9796"/>
    <lineage>
        <taxon>Eukaryota</taxon>
        <taxon>Metazoa</taxon>
        <taxon>Chordata</taxon>
        <taxon>Craniata</taxon>
        <taxon>Vertebrata</taxon>
        <taxon>Euteleostomi</taxon>
        <taxon>Mammalia</taxon>
        <taxon>Eutheria</taxon>
        <taxon>Laurasiatheria</taxon>
        <taxon>Perissodactyla</taxon>
        <taxon>Equidae</taxon>
        <taxon>Equus</taxon>
    </lineage>
</organism>
<comment type="similarity">
    <text evidence="2">Belongs to the adrenodoxin/putidaredoxin family.</text>
</comment>
<evidence type="ECO:0000313" key="22">
    <source>
        <dbReference type="Proteomes" id="UP000002281"/>
    </source>
</evidence>
<evidence type="ECO:0000256" key="17">
    <source>
        <dbReference type="ARBA" id="ARBA00041333"/>
    </source>
</evidence>
<dbReference type="CDD" id="cd00207">
    <property type="entry name" value="fer2"/>
    <property type="match status" value="1"/>
</dbReference>
<keyword evidence="10" id="KW-0443">Lipid metabolism</keyword>
<dbReference type="GO" id="GO:0022900">
    <property type="term" value="P:electron transport chain"/>
    <property type="evidence" value="ECO:0000318"/>
    <property type="project" value="GO_Central"/>
</dbReference>
<feature type="compositionally biased region" description="Basic residues" evidence="19">
    <location>
        <begin position="20"/>
        <end position="37"/>
    </location>
</feature>
<dbReference type="GO" id="GO:0005759">
    <property type="term" value="C:mitochondrial matrix"/>
    <property type="evidence" value="ECO:0007669"/>
    <property type="project" value="UniProtKB-SubCell"/>
</dbReference>
<dbReference type="Gene3D" id="3.10.20.30">
    <property type="match status" value="1"/>
</dbReference>
<dbReference type="FunFam" id="3.10.20.30:FF:000013">
    <property type="entry name" value="Adrenodoxin, mitochondrial"/>
    <property type="match status" value="1"/>
</dbReference>
<keyword evidence="8" id="KW-0408">Iron</keyword>
<evidence type="ECO:0007829" key="23">
    <source>
        <dbReference type="PeptideAtlas" id="A0A9L0TBA0"/>
    </source>
</evidence>
<dbReference type="Pfam" id="PF00111">
    <property type="entry name" value="Fer2"/>
    <property type="match status" value="1"/>
</dbReference>
<dbReference type="PANTHER" id="PTHR23426">
    <property type="entry name" value="FERREDOXIN/ADRENODOXIN"/>
    <property type="match status" value="1"/>
</dbReference>
<evidence type="ECO:0000256" key="6">
    <source>
        <dbReference type="ARBA" id="ARBA00022723"/>
    </source>
</evidence>
<dbReference type="InterPro" id="IPR001055">
    <property type="entry name" value="Adrenodoxin-like"/>
</dbReference>
<reference evidence="21" key="3">
    <citation type="submission" date="2025-09" db="UniProtKB">
        <authorList>
            <consortium name="Ensembl"/>
        </authorList>
    </citation>
    <scope>IDENTIFICATION</scope>
    <source>
        <strain evidence="21">Thoroughbred</strain>
    </source>
</reference>
<evidence type="ECO:0000313" key="21">
    <source>
        <dbReference type="Ensembl" id="ENSECAP00000083860.1"/>
    </source>
</evidence>
<evidence type="ECO:0000256" key="19">
    <source>
        <dbReference type="SAM" id="MobiDB-lite"/>
    </source>
</evidence>
<reference evidence="21 22" key="1">
    <citation type="journal article" date="2009" name="Science">
        <title>Genome sequence, comparative analysis, and population genetics of the domestic horse.</title>
        <authorList>
            <consortium name="Broad Institute Genome Sequencing Platform"/>
            <consortium name="Broad Institute Whole Genome Assembly Team"/>
            <person name="Wade C.M."/>
            <person name="Giulotto E."/>
            <person name="Sigurdsson S."/>
            <person name="Zoli M."/>
            <person name="Gnerre S."/>
            <person name="Imsland F."/>
            <person name="Lear T.L."/>
            <person name="Adelson D.L."/>
            <person name="Bailey E."/>
            <person name="Bellone R.R."/>
            <person name="Bloecker H."/>
            <person name="Distl O."/>
            <person name="Edgar R.C."/>
            <person name="Garber M."/>
            <person name="Leeb T."/>
            <person name="Mauceli E."/>
            <person name="MacLeod J.N."/>
            <person name="Penedo M.C.T."/>
            <person name="Raison J.M."/>
            <person name="Sharpe T."/>
            <person name="Vogel J."/>
            <person name="Andersson L."/>
            <person name="Antczak D.F."/>
            <person name="Biagi T."/>
            <person name="Binns M.M."/>
            <person name="Chowdhary B.P."/>
            <person name="Coleman S.J."/>
            <person name="Della Valle G."/>
            <person name="Fryc S."/>
            <person name="Guerin G."/>
            <person name="Hasegawa T."/>
            <person name="Hill E.W."/>
            <person name="Jurka J."/>
            <person name="Kiialainen A."/>
            <person name="Lindgren G."/>
            <person name="Liu J."/>
            <person name="Magnani E."/>
            <person name="Mickelson J.R."/>
            <person name="Murray J."/>
            <person name="Nergadze S.G."/>
            <person name="Onofrio R."/>
            <person name="Pedroni S."/>
            <person name="Piras M.F."/>
            <person name="Raudsepp T."/>
            <person name="Rocchi M."/>
            <person name="Roeed K.H."/>
            <person name="Ryder O.A."/>
            <person name="Searle S."/>
            <person name="Skow L."/>
            <person name="Swinburne J.E."/>
            <person name="Syvaenen A.C."/>
            <person name="Tozaki T."/>
            <person name="Valberg S.J."/>
            <person name="Vaudin M."/>
            <person name="White J.R."/>
            <person name="Zody M.C."/>
            <person name="Lander E.S."/>
            <person name="Lindblad-Toh K."/>
        </authorList>
    </citation>
    <scope>NUCLEOTIDE SEQUENCE [LARGE SCALE GENOMIC DNA]</scope>
    <source>
        <strain evidence="21 22">Thoroughbred</strain>
    </source>
</reference>
<evidence type="ECO:0000259" key="20">
    <source>
        <dbReference type="PROSITE" id="PS51085"/>
    </source>
</evidence>
<keyword evidence="22" id="KW-1185">Reference proteome</keyword>
<comment type="subcellular location">
    <subcellularLocation>
        <location evidence="1">Mitochondrion matrix</location>
    </subcellularLocation>
</comment>
<feature type="region of interest" description="Disordered" evidence="19">
    <location>
        <begin position="70"/>
        <end position="111"/>
    </location>
</feature>
<evidence type="ECO:0000256" key="3">
    <source>
        <dbReference type="ARBA" id="ARBA00022448"/>
    </source>
</evidence>
<keyword evidence="9" id="KW-0411">Iron-sulfur</keyword>
<dbReference type="Proteomes" id="UP000002281">
    <property type="component" value="Chromosome 7"/>
</dbReference>
<comment type="subunit">
    <text evidence="16">Interacts with CYP11A1.</text>
</comment>
<evidence type="ECO:0000256" key="8">
    <source>
        <dbReference type="ARBA" id="ARBA00023004"/>
    </source>
</evidence>
<dbReference type="PANTHER" id="PTHR23426:SF26">
    <property type="entry name" value="ADRENODOXIN, MITOCHONDRIAL"/>
    <property type="match status" value="1"/>
</dbReference>
<evidence type="ECO:0000256" key="11">
    <source>
        <dbReference type="ARBA" id="ARBA00023128"/>
    </source>
</evidence>
<evidence type="ECO:0000256" key="9">
    <source>
        <dbReference type="ARBA" id="ARBA00023014"/>
    </source>
</evidence>
<dbReference type="Ensembl" id="ENSECAT00000079739.1">
    <property type="protein sequence ID" value="ENSECAP00000083860.1"/>
    <property type="gene ID" value="ENSECAG00000017714.4"/>
</dbReference>
<dbReference type="InterPro" id="IPR018298">
    <property type="entry name" value="Adrenodoxin_Fe-S_BS"/>
</dbReference>
<evidence type="ECO:0000256" key="18">
    <source>
        <dbReference type="ARBA" id="ARBA00042934"/>
    </source>
</evidence>
<evidence type="ECO:0000256" key="7">
    <source>
        <dbReference type="ARBA" id="ARBA00022982"/>
    </source>
</evidence>
<dbReference type="InterPro" id="IPR001041">
    <property type="entry name" value="2Fe-2S_ferredoxin-type"/>
</dbReference>
<proteinExistence type="evidence at protein level"/>
<keyword evidence="12" id="KW-1207">Sterol metabolism</keyword>
<dbReference type="GO" id="GO:0046872">
    <property type="term" value="F:metal ion binding"/>
    <property type="evidence" value="ECO:0007669"/>
    <property type="project" value="UniProtKB-KW"/>
</dbReference>
<keyword evidence="14" id="KW-0755">Steroidogenesis</keyword>
<keyword evidence="11" id="KW-0496">Mitochondrion</keyword>
<evidence type="ECO:0000256" key="16">
    <source>
        <dbReference type="ARBA" id="ARBA00038759"/>
    </source>
</evidence>
<keyword evidence="6" id="KW-0479">Metal-binding</keyword>
<evidence type="ECO:0000256" key="13">
    <source>
        <dbReference type="ARBA" id="ARBA00023221"/>
    </source>
</evidence>
<keyword evidence="13" id="KW-0753">Steroid metabolism</keyword>
<dbReference type="InterPro" id="IPR012675">
    <property type="entry name" value="Beta-grasp_dom_sf"/>
</dbReference>
<dbReference type="GO" id="GO:0006694">
    <property type="term" value="P:steroid biosynthetic process"/>
    <property type="evidence" value="ECO:0007669"/>
    <property type="project" value="UniProtKB-KW"/>
</dbReference>
<evidence type="ECO:0000256" key="2">
    <source>
        <dbReference type="ARBA" id="ARBA00010914"/>
    </source>
</evidence>
<dbReference type="PROSITE" id="PS51085">
    <property type="entry name" value="2FE2S_FER_2"/>
    <property type="match status" value="1"/>
</dbReference>
<feature type="compositionally biased region" description="Low complexity" evidence="19">
    <location>
        <begin position="38"/>
        <end position="57"/>
    </location>
</feature>
<evidence type="ECO:0000256" key="1">
    <source>
        <dbReference type="ARBA" id="ARBA00004305"/>
    </source>
</evidence>
<dbReference type="GO" id="GO:0051537">
    <property type="term" value="F:2 iron, 2 sulfur cluster binding"/>
    <property type="evidence" value="ECO:0007669"/>
    <property type="project" value="UniProtKB-KW"/>
</dbReference>
<keyword evidence="23" id="KW-1267">Proteomics identification</keyword>
<dbReference type="SUPFAM" id="SSF54292">
    <property type="entry name" value="2Fe-2S ferredoxin-like"/>
    <property type="match status" value="1"/>
</dbReference>
<dbReference type="GO" id="GO:0140647">
    <property type="term" value="P:P450-containing electron transport chain"/>
    <property type="evidence" value="ECO:0007669"/>
    <property type="project" value="InterPro"/>
</dbReference>
<reference evidence="21" key="2">
    <citation type="submission" date="2025-08" db="UniProtKB">
        <authorList>
            <consortium name="Ensembl"/>
        </authorList>
    </citation>
    <scope>IDENTIFICATION</scope>
    <source>
        <strain evidence="21">Thoroughbred</strain>
    </source>
</reference>
<evidence type="ECO:0000256" key="15">
    <source>
        <dbReference type="ARBA" id="ARBA00034078"/>
    </source>
</evidence>
<comment type="cofactor">
    <cofactor evidence="15">
        <name>[2Fe-2S] cluster</name>
        <dbReference type="ChEBI" id="CHEBI:190135"/>
    </cofactor>
</comment>
<evidence type="ECO:0000256" key="10">
    <source>
        <dbReference type="ARBA" id="ARBA00023098"/>
    </source>
</evidence>
<accession>A0A9L0TBA0</accession>
<evidence type="ECO:0000256" key="5">
    <source>
        <dbReference type="ARBA" id="ARBA00022714"/>
    </source>
</evidence>
<feature type="domain" description="2Fe-2S ferredoxin-type" evidence="20">
    <location>
        <begin position="210"/>
        <end position="314"/>
    </location>
</feature>
<dbReference type="GeneTree" id="ENSGT00940000156916"/>
<feature type="compositionally biased region" description="Basic residues" evidence="19">
    <location>
        <begin position="84"/>
        <end position="95"/>
    </location>
</feature>
<keyword evidence="5" id="KW-0001">2Fe-2S</keyword>
<dbReference type="PROSITE" id="PS00814">
    <property type="entry name" value="ADX"/>
    <property type="match status" value="1"/>
</dbReference>
<evidence type="ECO:0000256" key="12">
    <source>
        <dbReference type="ARBA" id="ARBA00023166"/>
    </source>
</evidence>